<dbReference type="InterPro" id="IPR001611">
    <property type="entry name" value="Leu-rich_rpt"/>
</dbReference>
<dbReference type="InterPro" id="IPR050576">
    <property type="entry name" value="Cilia_flagella_integrity"/>
</dbReference>
<comment type="subcellular location">
    <subcellularLocation>
        <location evidence="1">Cell projection</location>
        <location evidence="1">Cilium</location>
    </subcellularLocation>
</comment>
<evidence type="ECO:0008006" key="10">
    <source>
        <dbReference type="Google" id="ProtNLM"/>
    </source>
</evidence>
<dbReference type="GO" id="GO:0035082">
    <property type="term" value="P:axoneme assembly"/>
    <property type="evidence" value="ECO:0007669"/>
    <property type="project" value="TreeGrafter"/>
</dbReference>
<feature type="region of interest" description="Disordered" evidence="7">
    <location>
        <begin position="442"/>
        <end position="477"/>
    </location>
</feature>
<dbReference type="Gene3D" id="3.80.10.10">
    <property type="entry name" value="Ribonuclease Inhibitor"/>
    <property type="match status" value="2"/>
</dbReference>
<dbReference type="FunFam" id="3.80.10.10:FF:000331">
    <property type="entry name" value="Dynein assembly factor 1, axonemal homolog"/>
    <property type="match status" value="1"/>
</dbReference>
<dbReference type="InterPro" id="IPR032675">
    <property type="entry name" value="LRR_dom_sf"/>
</dbReference>
<name>A0A8C5PLD6_9ANUR</name>
<dbReference type="AlphaFoldDB" id="A0A8C5PLD6"/>
<dbReference type="Proteomes" id="UP000694569">
    <property type="component" value="Unplaced"/>
</dbReference>
<reference evidence="8" key="1">
    <citation type="submission" date="2025-08" db="UniProtKB">
        <authorList>
            <consortium name="Ensembl"/>
        </authorList>
    </citation>
    <scope>IDENTIFICATION</scope>
</reference>
<proteinExistence type="inferred from homology"/>
<keyword evidence="6" id="KW-0966">Cell projection</keyword>
<dbReference type="FunFam" id="3.80.10.10:FF:000166">
    <property type="entry name" value="Dynein assembly factor 1, axonemal"/>
    <property type="match status" value="1"/>
</dbReference>
<dbReference type="PANTHER" id="PTHR45973">
    <property type="entry name" value="PROTEIN PHOSPHATASE 1 REGULATORY SUBUNIT SDS22-RELATED"/>
    <property type="match status" value="1"/>
</dbReference>
<accession>A0A8C5PLD6</accession>
<keyword evidence="5" id="KW-0969">Cilium</keyword>
<dbReference type="OrthoDB" id="1904536at2759"/>
<sequence>MRPATISSRETCFPLSTHRAFPGATTPQDPVCFLPIPLCSPRSNYPSHCALPGATTLAPGLKDCFPHHPQPTCEFQCALSHNPPVLFSSPTNCVCIPETCITASSPVRITKKLLRDLCKQHKLYVTPYLNDTLYLHYKGFMHIENLEEYTGLKCLWLESNGLQKIENLDAQAELRCLFLHQNLINKIENIEHLQKLDSINLSNNYIRTIENLSSLPVLSTLQISHNQLQTVEDIVHLRECPSIRVLDLSHNKLHDPAVIRILEEMPNLHVLNLMGNELVKKIPNYRKTVTVQLKELTYLDDRPVFPKDRACAEAWTRGGREAENDEREKWVTRERKKIQDSFDALSEIKRKAEEKRNQNAMEEKGFLLIEDQAGLEDQHIPCRNTESQEKIKRFVEEVIETGEELYGETINTDDGSRAAVIQIQLEDEKMINEALPCETMLENDPESKEEQRTLQNNKENLRLQSRSSNEEATDVSQYEMKKEGALTTELGDAEDIETIPLDFTSTKFCIADLPDLEDVDVNELNTDDLVRSNKKIYRPKIEIISGDSEGSDTEWEREEYETVEDNEDMNPPEKAFIHPRNEKPSNTLYQESLVAMEVNKGLQRPSRPLIVELDSEPLNGSIDETKGDYPETISLSEIFSGNYRILYRSYFYIHFICRIQPGKTFRLSLAYL</sequence>
<evidence type="ECO:0000256" key="1">
    <source>
        <dbReference type="ARBA" id="ARBA00004138"/>
    </source>
</evidence>
<feature type="compositionally biased region" description="Polar residues" evidence="7">
    <location>
        <begin position="453"/>
        <end position="467"/>
    </location>
</feature>
<reference evidence="8" key="2">
    <citation type="submission" date="2025-09" db="UniProtKB">
        <authorList>
            <consortium name="Ensembl"/>
        </authorList>
    </citation>
    <scope>IDENTIFICATION</scope>
</reference>
<dbReference type="Pfam" id="PF14580">
    <property type="entry name" value="LRR_9"/>
    <property type="match status" value="1"/>
</dbReference>
<keyword evidence="4" id="KW-0677">Repeat</keyword>
<dbReference type="Ensembl" id="ENSLLET00000025498.1">
    <property type="protein sequence ID" value="ENSLLEP00000024557.1"/>
    <property type="gene ID" value="ENSLLEG00000015567.1"/>
</dbReference>
<dbReference type="GO" id="GO:0005930">
    <property type="term" value="C:axoneme"/>
    <property type="evidence" value="ECO:0007669"/>
    <property type="project" value="TreeGrafter"/>
</dbReference>
<protein>
    <recommendedName>
        <fullName evidence="10">Dynein assembly factor 1, axonemal</fullName>
    </recommendedName>
</protein>
<dbReference type="PANTHER" id="PTHR45973:SF9">
    <property type="entry name" value="LEUCINE-RICH REPEAT-CONTAINING PROTEIN 46"/>
    <property type="match status" value="1"/>
</dbReference>
<dbReference type="SMART" id="SM00365">
    <property type="entry name" value="LRR_SD22"/>
    <property type="match status" value="4"/>
</dbReference>
<evidence type="ECO:0000256" key="2">
    <source>
        <dbReference type="ARBA" id="ARBA00006453"/>
    </source>
</evidence>
<evidence type="ECO:0000256" key="3">
    <source>
        <dbReference type="ARBA" id="ARBA00022614"/>
    </source>
</evidence>
<dbReference type="GeneTree" id="ENSGT00940000172268"/>
<evidence type="ECO:0000256" key="6">
    <source>
        <dbReference type="ARBA" id="ARBA00023273"/>
    </source>
</evidence>
<comment type="similarity">
    <text evidence="2">Belongs to the DNAAF1 family.</text>
</comment>
<organism evidence="8 9">
    <name type="scientific">Leptobrachium leishanense</name>
    <name type="common">Leishan spiny toad</name>
    <dbReference type="NCBI Taxonomy" id="445787"/>
    <lineage>
        <taxon>Eukaryota</taxon>
        <taxon>Metazoa</taxon>
        <taxon>Chordata</taxon>
        <taxon>Craniata</taxon>
        <taxon>Vertebrata</taxon>
        <taxon>Euteleostomi</taxon>
        <taxon>Amphibia</taxon>
        <taxon>Batrachia</taxon>
        <taxon>Anura</taxon>
        <taxon>Pelobatoidea</taxon>
        <taxon>Megophryidae</taxon>
        <taxon>Leptobrachium</taxon>
    </lineage>
</organism>
<evidence type="ECO:0000256" key="4">
    <source>
        <dbReference type="ARBA" id="ARBA00022737"/>
    </source>
</evidence>
<evidence type="ECO:0000256" key="5">
    <source>
        <dbReference type="ARBA" id="ARBA00023069"/>
    </source>
</evidence>
<keyword evidence="9" id="KW-1185">Reference proteome</keyword>
<evidence type="ECO:0000256" key="7">
    <source>
        <dbReference type="SAM" id="MobiDB-lite"/>
    </source>
</evidence>
<dbReference type="GO" id="GO:0070840">
    <property type="term" value="F:dynein complex binding"/>
    <property type="evidence" value="ECO:0007669"/>
    <property type="project" value="TreeGrafter"/>
</dbReference>
<keyword evidence="3" id="KW-0433">Leucine-rich repeat</keyword>
<dbReference type="PROSITE" id="PS51450">
    <property type="entry name" value="LRR"/>
    <property type="match status" value="4"/>
</dbReference>
<evidence type="ECO:0000313" key="8">
    <source>
        <dbReference type="Ensembl" id="ENSLLEP00000024557.1"/>
    </source>
</evidence>
<evidence type="ECO:0000313" key="9">
    <source>
        <dbReference type="Proteomes" id="UP000694569"/>
    </source>
</evidence>
<dbReference type="SUPFAM" id="SSF52075">
    <property type="entry name" value="Outer arm dynein light chain 1"/>
    <property type="match status" value="1"/>
</dbReference>